<name>A0ABX8IHG6_9GAMM</name>
<reference evidence="2 3" key="1">
    <citation type="submission" date="2021-06" db="EMBL/GenBank/DDBJ databases">
        <title>Microbial metabolic specificity influences pelagic lipid remineralization.</title>
        <authorList>
            <person name="Behrendt L."/>
            <person name="Hunter J.E."/>
            <person name="Alcolombri U."/>
            <person name="Smriga S."/>
            <person name="Mincer T."/>
            <person name="Lowenstein D.P."/>
            <person name="Peaudecerf F.J."/>
            <person name="Fernandez V.I."/>
            <person name="Fredricks H."/>
            <person name="Almblad H."/>
            <person name="Harrison J.J."/>
            <person name="Stocker R."/>
            <person name="Van Mooy B.A.S."/>
        </authorList>
    </citation>
    <scope>NUCLEOTIDE SEQUENCE [LARGE SCALE GENOMIC DNA]</scope>
    <source>
        <strain evidence="2 3">HP15-B</strain>
    </source>
</reference>
<dbReference type="SUPFAM" id="SSF52833">
    <property type="entry name" value="Thioredoxin-like"/>
    <property type="match status" value="1"/>
</dbReference>
<keyword evidence="3" id="KW-1185">Reference proteome</keyword>
<dbReference type="Gene3D" id="3.40.30.10">
    <property type="entry name" value="Glutaredoxin"/>
    <property type="match status" value="1"/>
</dbReference>
<accession>A0ABX8IHG6</accession>
<protein>
    <submittedName>
        <fullName evidence="2">Thioredoxin family protein</fullName>
    </submittedName>
</protein>
<dbReference type="RefSeq" id="WP_169702179.1">
    <property type="nucleotide sequence ID" value="NZ_CP076686.1"/>
</dbReference>
<proteinExistence type="predicted"/>
<evidence type="ECO:0000313" key="2">
    <source>
        <dbReference type="EMBL" id="QWV13237.1"/>
    </source>
</evidence>
<sequence length="149" mass="16497">MRLFSGRKTESQYLSLMNGSAGEVGLAWICRELESACMLFWVEAAVAISQIQSLADLGDIVFRNQLVLLRFYVACGQQRDQQNSVLAALQNSGLVDQVVEIDVEASIELAFKFFIKSVPTLVLLQGNEVLGYADGEQSERALASWVRSF</sequence>
<evidence type="ECO:0000259" key="1">
    <source>
        <dbReference type="Pfam" id="PF00085"/>
    </source>
</evidence>
<feature type="domain" description="Thioredoxin" evidence="1">
    <location>
        <begin position="63"/>
        <end position="147"/>
    </location>
</feature>
<organism evidence="2 3">
    <name type="scientific">Marinobacter adhaerens</name>
    <dbReference type="NCBI Taxonomy" id="1033846"/>
    <lineage>
        <taxon>Bacteria</taxon>
        <taxon>Pseudomonadati</taxon>
        <taxon>Pseudomonadota</taxon>
        <taxon>Gammaproteobacteria</taxon>
        <taxon>Pseudomonadales</taxon>
        <taxon>Marinobacteraceae</taxon>
        <taxon>Marinobacter</taxon>
    </lineage>
</organism>
<dbReference type="CDD" id="cd02947">
    <property type="entry name" value="TRX_family"/>
    <property type="match status" value="1"/>
</dbReference>
<dbReference type="EMBL" id="CP076686">
    <property type="protein sequence ID" value="QWV13237.1"/>
    <property type="molecule type" value="Genomic_DNA"/>
</dbReference>
<dbReference type="InterPro" id="IPR036249">
    <property type="entry name" value="Thioredoxin-like_sf"/>
</dbReference>
<dbReference type="Proteomes" id="UP000683442">
    <property type="component" value="Chromosome"/>
</dbReference>
<dbReference type="GeneID" id="78557991"/>
<evidence type="ECO:0000313" key="3">
    <source>
        <dbReference type="Proteomes" id="UP000683442"/>
    </source>
</evidence>
<gene>
    <name evidence="2" type="ORF">KQ249_01040</name>
</gene>
<dbReference type="Pfam" id="PF00085">
    <property type="entry name" value="Thioredoxin"/>
    <property type="match status" value="1"/>
</dbReference>
<dbReference type="InterPro" id="IPR013766">
    <property type="entry name" value="Thioredoxin_domain"/>
</dbReference>